<gene>
    <name evidence="2" type="ORF">NAEGRDRAFT_74474</name>
</gene>
<feature type="compositionally biased region" description="Low complexity" evidence="1">
    <location>
        <begin position="445"/>
        <end position="456"/>
    </location>
</feature>
<accession>D2VZF8</accession>
<evidence type="ECO:0000313" key="2">
    <source>
        <dbReference type="EMBL" id="EFC37838.1"/>
    </source>
</evidence>
<proteinExistence type="predicted"/>
<feature type="region of interest" description="Disordered" evidence="1">
    <location>
        <begin position="267"/>
        <end position="305"/>
    </location>
</feature>
<dbReference type="VEuPathDB" id="AmoebaDB:NAEGRDRAFT_74474"/>
<feature type="compositionally biased region" description="Low complexity" evidence="1">
    <location>
        <begin position="98"/>
        <end position="147"/>
    </location>
</feature>
<evidence type="ECO:0000313" key="3">
    <source>
        <dbReference type="Proteomes" id="UP000006671"/>
    </source>
</evidence>
<dbReference type="InParanoid" id="D2VZF8"/>
<feature type="compositionally biased region" description="Polar residues" evidence="1">
    <location>
        <begin position="148"/>
        <end position="167"/>
    </location>
</feature>
<feature type="compositionally biased region" description="Low complexity" evidence="1">
    <location>
        <begin position="507"/>
        <end position="516"/>
    </location>
</feature>
<dbReference type="AlphaFoldDB" id="D2VZF8"/>
<dbReference type="EMBL" id="GG738914">
    <property type="protein sequence ID" value="EFC37838.1"/>
    <property type="molecule type" value="Genomic_DNA"/>
</dbReference>
<sequence>MGNRHSSNRRYHHSSADHIPKASSAPSMYSANLNMDESPTTIRVASKTSPTHKSSNSTNTITSITLSKMKHTASSKTDTTTATQGAILKSVSSMSYASSSSSAHYPKSSLNSTNVKSTNASTNTTATHPIIHQSSSNSSVSIQQQQQPDNRSGNSTPTSISHQSSIESIAISPRKSTTSPISSQNNSTSKLIRNSTSNTTESEQQTSQQKSSSPPSPNKWFMGNEESVSSIKIPNRSSKNLLEATRVMHVESVEDFSLIEEPEKEKKEVMHHSVTLPDIPLPSSADFQAQDADHPQRQRSNSFAPSPATKQIVFLAVQNNAHASSRRKLKLSKPQSSLIPEQGEICTNIQAMPKMEEKTITTQSEVMQQNPETSDKKNETKKGNITNLKLDKISKKEESSIDNTDTPLFSPVKSSKEKSVKRKQKGSATTKLESTNSSTSDNALSRSSISSSTTTTSMAQSLFSSSDERKSFCSAALDFQKNWFNELMGRREQVTVEQHSDSLHNPSHPSHSYKSSPFSIYSKDQSAAAIFDTRRRHSVFESKNITVVPLIAVSCPPNPAQSLDHLTLDHKNGTTTHLSVNTEKKARIAKKKRNLNNASPNKRKSTVSASCNYSNLSSYRMTANK</sequence>
<feature type="compositionally biased region" description="Low complexity" evidence="1">
    <location>
        <begin position="194"/>
        <end position="213"/>
    </location>
</feature>
<keyword evidence="3" id="KW-1185">Reference proteome</keyword>
<evidence type="ECO:0000256" key="1">
    <source>
        <dbReference type="SAM" id="MobiDB-lite"/>
    </source>
</evidence>
<protein>
    <submittedName>
        <fullName evidence="2">Predicted protein</fullName>
    </submittedName>
</protein>
<feature type="compositionally biased region" description="Polar residues" evidence="1">
    <location>
        <begin position="360"/>
        <end position="372"/>
    </location>
</feature>
<organism evidence="3">
    <name type="scientific">Naegleria gruberi</name>
    <name type="common">Amoeba</name>
    <dbReference type="NCBI Taxonomy" id="5762"/>
    <lineage>
        <taxon>Eukaryota</taxon>
        <taxon>Discoba</taxon>
        <taxon>Heterolobosea</taxon>
        <taxon>Tetramitia</taxon>
        <taxon>Eutetramitia</taxon>
        <taxon>Vahlkampfiidae</taxon>
        <taxon>Naegleria</taxon>
    </lineage>
</organism>
<feature type="compositionally biased region" description="Polar residues" evidence="1">
    <location>
        <begin position="428"/>
        <end position="444"/>
    </location>
</feature>
<dbReference type="KEGG" id="ngr:NAEGRDRAFT_74474"/>
<feature type="compositionally biased region" description="Basic and acidic residues" evidence="1">
    <location>
        <begin position="373"/>
        <end position="382"/>
    </location>
</feature>
<dbReference type="GeneID" id="8857714"/>
<feature type="compositionally biased region" description="Polar residues" evidence="1">
    <location>
        <begin position="174"/>
        <end position="193"/>
    </location>
</feature>
<dbReference type="RefSeq" id="XP_002670582.1">
    <property type="nucleotide sequence ID" value="XM_002670536.1"/>
</dbReference>
<name>D2VZF8_NAEGR</name>
<feature type="compositionally biased region" description="Basic residues" evidence="1">
    <location>
        <begin position="1"/>
        <end position="13"/>
    </location>
</feature>
<feature type="compositionally biased region" description="Basic and acidic residues" evidence="1">
    <location>
        <begin position="389"/>
        <end position="399"/>
    </location>
</feature>
<dbReference type="Proteomes" id="UP000006671">
    <property type="component" value="Unassembled WGS sequence"/>
</dbReference>
<feature type="region of interest" description="Disordered" evidence="1">
    <location>
        <begin position="360"/>
        <end position="456"/>
    </location>
</feature>
<feature type="compositionally biased region" description="Polar residues" evidence="1">
    <location>
        <begin position="24"/>
        <end position="33"/>
    </location>
</feature>
<feature type="region of interest" description="Disordered" evidence="1">
    <location>
        <begin position="98"/>
        <end position="223"/>
    </location>
</feature>
<reference evidence="2 3" key="1">
    <citation type="journal article" date="2010" name="Cell">
        <title>The genome of Naegleria gruberi illuminates early eukaryotic versatility.</title>
        <authorList>
            <person name="Fritz-Laylin L.K."/>
            <person name="Prochnik S.E."/>
            <person name="Ginger M.L."/>
            <person name="Dacks J.B."/>
            <person name="Carpenter M.L."/>
            <person name="Field M.C."/>
            <person name="Kuo A."/>
            <person name="Paredez A."/>
            <person name="Chapman J."/>
            <person name="Pham J."/>
            <person name="Shu S."/>
            <person name="Neupane R."/>
            <person name="Cipriano M."/>
            <person name="Mancuso J."/>
            <person name="Tu H."/>
            <person name="Salamov A."/>
            <person name="Lindquist E."/>
            <person name="Shapiro H."/>
            <person name="Lucas S."/>
            <person name="Grigoriev I.V."/>
            <person name="Cande W.Z."/>
            <person name="Fulton C."/>
            <person name="Rokhsar D.S."/>
            <person name="Dawson S.C."/>
        </authorList>
    </citation>
    <scope>NUCLEOTIDE SEQUENCE [LARGE SCALE GENOMIC DNA]</scope>
    <source>
        <strain evidence="2 3">NEG-M</strain>
    </source>
</reference>
<feature type="region of interest" description="Disordered" evidence="1">
    <location>
        <begin position="1"/>
        <end position="33"/>
    </location>
</feature>
<feature type="region of interest" description="Disordered" evidence="1">
    <location>
        <begin position="495"/>
        <end position="516"/>
    </location>
</feature>